<evidence type="ECO:0000259" key="1">
    <source>
        <dbReference type="Pfam" id="PF14238"/>
    </source>
</evidence>
<dbReference type="RefSeq" id="WP_117142620.1">
    <property type="nucleotide sequence ID" value="NZ_CAKXKJ010000005.1"/>
</dbReference>
<feature type="domain" description="DUF4340" evidence="1">
    <location>
        <begin position="222"/>
        <end position="405"/>
    </location>
</feature>
<gene>
    <name evidence="2" type="ORF">DV520_10035</name>
</gene>
<dbReference type="Proteomes" id="UP000260649">
    <property type="component" value="Unassembled WGS sequence"/>
</dbReference>
<dbReference type="InterPro" id="IPR025641">
    <property type="entry name" value="DUF4340"/>
</dbReference>
<dbReference type="AlphaFoldDB" id="A0A3E2B1P7"/>
<accession>A0A3E2B1P7</accession>
<proteinExistence type="predicted"/>
<sequence length="476" mass="52324">MTRGRKLGLLLLALAALLVLTIVVMELAPDGEGTEEATAVTIFTLDPDQVTSLTWQYEEETISLEKDQENNWTYPADAAFPLDQSYPDAMVQALKEIQAAKTIENVEDLSEYGLENAVCSITVQGEKEYQLAIGEETGLGGQRYLSIGDGNVYLVDASLLDTFALGLYDIVEKETIPSMTDLRGVQITTNAGTLEMEYQEDSGLAYSDQYTWFWKTDGGYTALDTDLAESLVQNITGLTWNSCVEYQASADDLGRYGLDKPAATVTVRYTETSQVETNETDENGEPVYETQQTDKTFVLELGDYDGDTCYARLGGSSMVYQVDGTLCDAILAANGTDLLPQDVILLDWSQVTGVEIQLDGEAYTLEKTVQETTDEDGATTETYVYQRDGKTVEITDALDRLQELEPTGSDANAAGNKTEIVFTFQQDNASYPAVELAFYQYDSSSCLVGLNGETRLLVDRDSVLEIVDTVRELLTE</sequence>
<protein>
    <submittedName>
        <fullName evidence="2">DUF4340 domain-containing protein</fullName>
    </submittedName>
</protein>
<keyword evidence="3" id="KW-1185">Reference proteome</keyword>
<evidence type="ECO:0000313" key="3">
    <source>
        <dbReference type="Proteomes" id="UP000260649"/>
    </source>
</evidence>
<organism evidence="2 3">
    <name type="scientific">Evtepia gabavorous</name>
    <dbReference type="NCBI Taxonomy" id="2211183"/>
    <lineage>
        <taxon>Bacteria</taxon>
        <taxon>Bacillati</taxon>
        <taxon>Bacillota</taxon>
        <taxon>Clostridia</taxon>
        <taxon>Eubacteriales</taxon>
        <taxon>Evtepia</taxon>
    </lineage>
</organism>
<dbReference type="OrthoDB" id="2004430at2"/>
<name>A0A3E2B1P7_9FIRM</name>
<dbReference type="EMBL" id="QQRQ01000022">
    <property type="protein sequence ID" value="RFT05914.1"/>
    <property type="molecule type" value="Genomic_DNA"/>
</dbReference>
<evidence type="ECO:0000313" key="2">
    <source>
        <dbReference type="EMBL" id="RFT05914.1"/>
    </source>
</evidence>
<feature type="domain" description="DUF4340" evidence="1">
    <location>
        <begin position="72"/>
        <end position="176"/>
    </location>
</feature>
<comment type="caution">
    <text evidence="2">The sequence shown here is derived from an EMBL/GenBank/DDBJ whole genome shotgun (WGS) entry which is preliminary data.</text>
</comment>
<dbReference type="GeneID" id="97996073"/>
<dbReference type="Pfam" id="PF14238">
    <property type="entry name" value="DUF4340"/>
    <property type="match status" value="2"/>
</dbReference>
<reference evidence="2 3" key="1">
    <citation type="submission" date="2018-07" db="EMBL/GenBank/DDBJ databases">
        <title>GABA Modulating Bacteria of the Human Gut Microbiota.</title>
        <authorList>
            <person name="Strandwitz P."/>
            <person name="Kim K.H."/>
            <person name="Terekhova D."/>
            <person name="Liu J.K."/>
            <person name="Sharma A."/>
            <person name="Levering J."/>
            <person name="Mcdonald D."/>
            <person name="Dietrich D."/>
            <person name="Ramadhar T.R."/>
            <person name="Lekbua A."/>
            <person name="Mroue N."/>
            <person name="Liston C."/>
            <person name="Stewart E.J."/>
            <person name="Dubin M.J."/>
            <person name="Zengler K."/>
            <person name="Knight R."/>
            <person name="Gilbert J.A."/>
            <person name="Clardy J."/>
            <person name="Lewis K."/>
        </authorList>
    </citation>
    <scope>NUCLEOTIDE SEQUENCE [LARGE SCALE GENOMIC DNA]</scope>
    <source>
        <strain evidence="2 3">KLE1738</strain>
    </source>
</reference>